<dbReference type="Gene3D" id="3.40.50.300">
    <property type="entry name" value="P-loop containing nucleotide triphosphate hydrolases"/>
    <property type="match status" value="2"/>
</dbReference>
<evidence type="ECO:0000256" key="2">
    <source>
        <dbReference type="ARBA" id="ARBA00010140"/>
    </source>
</evidence>
<evidence type="ECO:0000256" key="1">
    <source>
        <dbReference type="ARBA" id="ARBA00004123"/>
    </source>
</evidence>
<dbReference type="GO" id="GO:0005524">
    <property type="term" value="F:ATP binding"/>
    <property type="evidence" value="ECO:0007669"/>
    <property type="project" value="UniProtKB-KW"/>
</dbReference>
<evidence type="ECO:0000313" key="12">
    <source>
        <dbReference type="Proteomes" id="UP000266861"/>
    </source>
</evidence>
<evidence type="ECO:0000256" key="3">
    <source>
        <dbReference type="ARBA" id="ARBA00022741"/>
    </source>
</evidence>
<organism evidence="11 12">
    <name type="scientific">Diversispora epigaea</name>
    <dbReference type="NCBI Taxonomy" id="1348612"/>
    <lineage>
        <taxon>Eukaryota</taxon>
        <taxon>Fungi</taxon>
        <taxon>Fungi incertae sedis</taxon>
        <taxon>Mucoromycota</taxon>
        <taxon>Glomeromycotina</taxon>
        <taxon>Glomeromycetes</taxon>
        <taxon>Diversisporales</taxon>
        <taxon>Diversisporaceae</taxon>
        <taxon>Diversispora</taxon>
    </lineage>
</organism>
<dbReference type="InterPro" id="IPR001650">
    <property type="entry name" value="Helicase_C-like"/>
</dbReference>
<dbReference type="InterPro" id="IPR027417">
    <property type="entry name" value="P-loop_NTPase"/>
</dbReference>
<feature type="compositionally biased region" description="Polar residues" evidence="8">
    <location>
        <begin position="1"/>
        <end position="15"/>
    </location>
</feature>
<evidence type="ECO:0000256" key="7">
    <source>
        <dbReference type="ARBA" id="ARBA00023242"/>
    </source>
</evidence>
<comment type="similarity">
    <text evidence="2">Belongs to the helicase family. SKI2 subfamily.</text>
</comment>
<dbReference type="Pfam" id="PF08148">
    <property type="entry name" value="DSHCT"/>
    <property type="match status" value="1"/>
</dbReference>
<evidence type="ECO:0000259" key="10">
    <source>
        <dbReference type="PROSITE" id="PS51194"/>
    </source>
</evidence>
<dbReference type="InterPro" id="IPR011545">
    <property type="entry name" value="DEAD/DEAH_box_helicase_dom"/>
</dbReference>
<dbReference type="Pfam" id="PF13234">
    <property type="entry name" value="MTR4_beta-barrel"/>
    <property type="match status" value="1"/>
</dbReference>
<dbReference type="FunFam" id="3.40.50.300:FF:000083">
    <property type="entry name" value="ATP-dependent RNA helicase DOB1"/>
    <property type="match status" value="1"/>
</dbReference>
<dbReference type="PANTHER" id="PTHR12131:SF7">
    <property type="entry name" value="EXOSOME RNA HELICASE MTR4"/>
    <property type="match status" value="1"/>
</dbReference>
<feature type="compositionally biased region" description="Basic and acidic residues" evidence="8">
    <location>
        <begin position="26"/>
        <end position="39"/>
    </location>
</feature>
<dbReference type="InterPro" id="IPR050699">
    <property type="entry name" value="RNA-DNA_Helicase"/>
</dbReference>
<gene>
    <name evidence="11" type="ORF">Glove_174g115</name>
</gene>
<dbReference type="SMART" id="SM00490">
    <property type="entry name" value="HELICc"/>
    <property type="match status" value="1"/>
</dbReference>
<keyword evidence="6" id="KW-0067">ATP-binding</keyword>
<protein>
    <recommendedName>
        <fullName evidence="13">ATP-dependent RNA helicase DOB1</fullName>
    </recommendedName>
</protein>
<dbReference type="PANTHER" id="PTHR12131">
    <property type="entry name" value="ATP-DEPENDENT RNA AND DNA HELICASE"/>
    <property type="match status" value="1"/>
</dbReference>
<evidence type="ECO:0008006" key="13">
    <source>
        <dbReference type="Google" id="ProtNLM"/>
    </source>
</evidence>
<dbReference type="PROSITE" id="PS51194">
    <property type="entry name" value="HELICASE_CTER"/>
    <property type="match status" value="1"/>
</dbReference>
<dbReference type="Gene3D" id="1.10.3380.30">
    <property type="match status" value="1"/>
</dbReference>
<dbReference type="SMART" id="SM00487">
    <property type="entry name" value="DEXDc"/>
    <property type="match status" value="1"/>
</dbReference>
<evidence type="ECO:0000259" key="9">
    <source>
        <dbReference type="PROSITE" id="PS51192"/>
    </source>
</evidence>
<keyword evidence="7" id="KW-0539">Nucleus</keyword>
<evidence type="ECO:0000256" key="6">
    <source>
        <dbReference type="ARBA" id="ARBA00022840"/>
    </source>
</evidence>
<feature type="domain" description="Helicase ATP-binding" evidence="9">
    <location>
        <begin position="107"/>
        <end position="263"/>
    </location>
</feature>
<dbReference type="InterPro" id="IPR048392">
    <property type="entry name" value="MTR4-like_stalk"/>
</dbReference>
<dbReference type="Pfam" id="PF21408">
    <property type="entry name" value="MTR4-like_stalk"/>
    <property type="match status" value="1"/>
</dbReference>
<keyword evidence="3" id="KW-0547">Nucleotide-binding</keyword>
<dbReference type="GO" id="GO:0000460">
    <property type="term" value="P:maturation of 5.8S rRNA"/>
    <property type="evidence" value="ECO:0007669"/>
    <property type="project" value="TreeGrafter"/>
</dbReference>
<dbReference type="SUPFAM" id="SSF52540">
    <property type="entry name" value="P-loop containing nucleoside triphosphate hydrolases"/>
    <property type="match status" value="1"/>
</dbReference>
<dbReference type="InterPro" id="IPR016438">
    <property type="entry name" value="SKI2-like"/>
</dbReference>
<sequence>MNNNDSNVKTDSLPNVPSKRGPLSKETPEEKKDLSQTKKIKVNGEKNDNQVKFVTEFVKKEDIKTPEVRHEVAYGKLPYDFSRPVARIGEPARTYPFTLDPFQDKAIACIERGESVLVSAHTSAGKTVIAEYAIAQSLKNKQRVIYTSPIKALSNQKYRELQHDFKDVGLMTGDVTLNPSSSCLVMTTEILRSMLYRGSEVLREVAWVIFDEIHYMRDKTRGVVWEETIILIPRNVRFVFLSATIPNALEFAEWICEIHQQPCHVVYTDLRPTPLQHYVFPDGADGIFLVVDENSHFREDNFQQAISFLENKQDPTNPRNKKITSEHTNVFKLIKTLMVKKLNPVIAFAFSKKQCENLARQMSTMDFNSDDEKGLIKKVIDNALSVLTEEDRDLSWFRNLLPLLQRGIGVHHSGLIPFMKEVVELLFQEGLIKVLFATETFAMGLNMPAKTVVFCELSKYDGIKARNITSGEYIQMSGRAGRRGLDPRGFVVMNVDRNISPKDLQDMFKGDADHLTSAFHLKYHMILNMTRIEGISPEHMLEHSFHQFQKKSAVPNLKEELWKFENEYSKFNIPNEETVSRYHQLLLLNDDYGKRLRDIIFQPKNCLPYLQLGRLVKIKINDTDFGWGVIVRYEERKKRNPPHYNLRSQKEEKIEEPQYKIRVLLKVTADSYVSYDGRVIDIKPCSPNQPGNCLIIPVDLDNLQVLSQYRFHPGDNLEHDVAQRQVTYKSVQDLIKQHPDGEPMEPINQMNIKDEKANDIIQKLEMIKAQLESNPTANDPAIYDTYKKKLETQEKIRTVQKKIRNTELTLHFDELKKRKRLLRRLGYLTQNDVVEFKGRVACEITSGDELVLTELLLNGIFNDLTPQKSAALLSCFVCDETSQKDQPTPLSEEFAVLYRHVQETARSIAELTEECNIPIEKDVYLASFSSDLMDGVFNWCNNMSFKEICSRINMFEGNIVRNFRSLDELLRAMISAAKIIGTYELECKFSESREKLRRGIVFAASLYL</sequence>
<dbReference type="Pfam" id="PF00271">
    <property type="entry name" value="Helicase_C"/>
    <property type="match status" value="1"/>
</dbReference>
<dbReference type="Proteomes" id="UP000266861">
    <property type="component" value="Unassembled WGS sequence"/>
</dbReference>
<evidence type="ECO:0000313" key="11">
    <source>
        <dbReference type="EMBL" id="RHZ77616.1"/>
    </source>
</evidence>
<name>A0A397IV17_9GLOM</name>
<dbReference type="FunFam" id="3.40.50.300:FF:000141">
    <property type="entry name" value="ATP-dependent RNA helicase DOB1"/>
    <property type="match status" value="1"/>
</dbReference>
<evidence type="ECO:0000256" key="5">
    <source>
        <dbReference type="ARBA" id="ARBA00022806"/>
    </source>
</evidence>
<dbReference type="PIRSF" id="PIRSF005198">
    <property type="entry name" value="Antiviral_helicase_SKI2"/>
    <property type="match status" value="1"/>
</dbReference>
<dbReference type="AlphaFoldDB" id="A0A397IV17"/>
<evidence type="ECO:0000256" key="4">
    <source>
        <dbReference type="ARBA" id="ARBA00022801"/>
    </source>
</evidence>
<accession>A0A397IV17</accession>
<proteinExistence type="inferred from homology"/>
<keyword evidence="12" id="KW-1185">Reference proteome</keyword>
<dbReference type="EMBL" id="PQFF01000164">
    <property type="protein sequence ID" value="RHZ77616.1"/>
    <property type="molecule type" value="Genomic_DNA"/>
</dbReference>
<reference evidence="11 12" key="1">
    <citation type="submission" date="2018-08" db="EMBL/GenBank/DDBJ databases">
        <title>Genome and evolution of the arbuscular mycorrhizal fungus Diversispora epigaea (formerly Glomus versiforme) and its bacterial endosymbionts.</title>
        <authorList>
            <person name="Sun X."/>
            <person name="Fei Z."/>
            <person name="Harrison M."/>
        </authorList>
    </citation>
    <scope>NUCLEOTIDE SEQUENCE [LARGE SCALE GENOMIC DNA]</scope>
    <source>
        <strain evidence="11 12">IT104</strain>
    </source>
</reference>
<dbReference type="GO" id="GO:0006401">
    <property type="term" value="P:RNA catabolic process"/>
    <property type="evidence" value="ECO:0007669"/>
    <property type="project" value="InterPro"/>
</dbReference>
<comment type="subcellular location">
    <subcellularLocation>
        <location evidence="1">Nucleus</location>
    </subcellularLocation>
</comment>
<dbReference type="PROSITE" id="PS51192">
    <property type="entry name" value="HELICASE_ATP_BIND_1"/>
    <property type="match status" value="1"/>
</dbReference>
<dbReference type="CDD" id="cd18024">
    <property type="entry name" value="DEXHc_Mtr4-like"/>
    <property type="match status" value="1"/>
</dbReference>
<dbReference type="InterPro" id="IPR014001">
    <property type="entry name" value="Helicase_ATP-bd"/>
</dbReference>
<dbReference type="GO" id="GO:0003723">
    <property type="term" value="F:RNA binding"/>
    <property type="evidence" value="ECO:0007669"/>
    <property type="project" value="InterPro"/>
</dbReference>
<evidence type="ECO:0000256" key="8">
    <source>
        <dbReference type="SAM" id="MobiDB-lite"/>
    </source>
</evidence>
<dbReference type="OrthoDB" id="64767at2759"/>
<dbReference type="STRING" id="1348612.A0A397IV17"/>
<dbReference type="SMART" id="SM01142">
    <property type="entry name" value="DSHCT"/>
    <property type="match status" value="1"/>
</dbReference>
<dbReference type="CDD" id="cd18795">
    <property type="entry name" value="SF2_C_Ski2"/>
    <property type="match status" value="1"/>
</dbReference>
<dbReference type="InterPro" id="IPR025696">
    <property type="entry name" value="Beta-barrel_MTR4"/>
</dbReference>
<feature type="domain" description="Helicase C-terminal" evidence="10">
    <location>
        <begin position="333"/>
        <end position="533"/>
    </location>
</feature>
<keyword evidence="5" id="KW-0347">Helicase</keyword>
<keyword evidence="4" id="KW-0378">Hydrolase</keyword>
<feature type="region of interest" description="Disordered" evidence="8">
    <location>
        <begin position="1"/>
        <end position="39"/>
    </location>
</feature>
<dbReference type="GO" id="GO:0003724">
    <property type="term" value="F:RNA helicase activity"/>
    <property type="evidence" value="ECO:0007669"/>
    <property type="project" value="InterPro"/>
</dbReference>
<dbReference type="Gene3D" id="2.40.30.300">
    <property type="match status" value="1"/>
</dbReference>
<dbReference type="InterPro" id="IPR012961">
    <property type="entry name" value="Ski2/MTR4_C"/>
</dbReference>
<comment type="caution">
    <text evidence="11">The sequence shown here is derived from an EMBL/GenBank/DDBJ whole genome shotgun (WGS) entry which is preliminary data.</text>
</comment>
<dbReference type="GO" id="GO:0005634">
    <property type="term" value="C:nucleus"/>
    <property type="evidence" value="ECO:0007669"/>
    <property type="project" value="UniProtKB-SubCell"/>
</dbReference>
<dbReference type="Pfam" id="PF00270">
    <property type="entry name" value="DEAD"/>
    <property type="match status" value="1"/>
</dbReference>
<dbReference type="GO" id="GO:0016787">
    <property type="term" value="F:hydrolase activity"/>
    <property type="evidence" value="ECO:0007669"/>
    <property type="project" value="UniProtKB-KW"/>
</dbReference>